<dbReference type="CDD" id="cd00082">
    <property type="entry name" value="HisKA"/>
    <property type="match status" value="1"/>
</dbReference>
<dbReference type="Pfam" id="PF00512">
    <property type="entry name" value="HisKA"/>
    <property type="match status" value="1"/>
</dbReference>
<accession>A0A5P2G2X0</accession>
<evidence type="ECO:0000313" key="9">
    <source>
        <dbReference type="EMBL" id="QES88172.1"/>
    </source>
</evidence>
<name>A0A5P2G2X0_9BACT</name>
<dbReference type="Gene3D" id="3.30.565.10">
    <property type="entry name" value="Histidine kinase-like ATPase, C-terminal domain"/>
    <property type="match status" value="1"/>
</dbReference>
<feature type="transmembrane region" description="Helical" evidence="7">
    <location>
        <begin position="12"/>
        <end position="32"/>
    </location>
</feature>
<evidence type="ECO:0000256" key="7">
    <source>
        <dbReference type="SAM" id="Phobius"/>
    </source>
</evidence>
<feature type="transmembrane region" description="Helical" evidence="7">
    <location>
        <begin position="38"/>
        <end position="56"/>
    </location>
</feature>
<keyword evidence="5 9" id="KW-0418">Kinase</keyword>
<evidence type="ECO:0000259" key="8">
    <source>
        <dbReference type="PROSITE" id="PS50109"/>
    </source>
</evidence>
<dbReference type="KEGG" id="arac:E0W69_005655"/>
<keyword evidence="7" id="KW-0812">Transmembrane</keyword>
<keyword evidence="7" id="KW-1133">Transmembrane helix</keyword>
<organism evidence="9 10">
    <name type="scientific">Rhizosphaericola mali</name>
    <dbReference type="NCBI Taxonomy" id="2545455"/>
    <lineage>
        <taxon>Bacteria</taxon>
        <taxon>Pseudomonadati</taxon>
        <taxon>Bacteroidota</taxon>
        <taxon>Chitinophagia</taxon>
        <taxon>Chitinophagales</taxon>
        <taxon>Chitinophagaceae</taxon>
        <taxon>Rhizosphaericola</taxon>
    </lineage>
</organism>
<dbReference type="Gene3D" id="1.10.287.130">
    <property type="match status" value="1"/>
</dbReference>
<evidence type="ECO:0000256" key="2">
    <source>
        <dbReference type="ARBA" id="ARBA00012438"/>
    </source>
</evidence>
<dbReference type="SMART" id="SM00387">
    <property type="entry name" value="HATPase_c"/>
    <property type="match status" value="1"/>
</dbReference>
<comment type="catalytic activity">
    <reaction evidence="1">
        <text>ATP + protein L-histidine = ADP + protein N-phospho-L-histidine.</text>
        <dbReference type="EC" id="2.7.13.3"/>
    </reaction>
</comment>
<evidence type="ECO:0000256" key="1">
    <source>
        <dbReference type="ARBA" id="ARBA00000085"/>
    </source>
</evidence>
<reference evidence="9 10" key="1">
    <citation type="submission" date="2019-09" db="EMBL/GenBank/DDBJ databases">
        <title>Complete genome sequence of Arachidicoccus sp. B3-10 isolated from apple orchard soil.</title>
        <authorList>
            <person name="Kim H.S."/>
            <person name="Han K.-I."/>
            <person name="Suh M.K."/>
            <person name="Lee K.C."/>
            <person name="Eom M.K."/>
            <person name="Kim J.-S."/>
            <person name="Kang S.W."/>
            <person name="Sin Y."/>
            <person name="Lee J.-S."/>
        </authorList>
    </citation>
    <scope>NUCLEOTIDE SEQUENCE [LARGE SCALE GENOMIC DNA]</scope>
    <source>
        <strain evidence="9 10">B3-10</strain>
    </source>
</reference>
<dbReference type="GO" id="GO:0000155">
    <property type="term" value="F:phosphorelay sensor kinase activity"/>
    <property type="evidence" value="ECO:0007669"/>
    <property type="project" value="InterPro"/>
</dbReference>
<dbReference type="InterPro" id="IPR036890">
    <property type="entry name" value="HATPase_C_sf"/>
</dbReference>
<dbReference type="InterPro" id="IPR003661">
    <property type="entry name" value="HisK_dim/P_dom"/>
</dbReference>
<keyword evidence="10" id="KW-1185">Reference proteome</keyword>
<dbReference type="SUPFAM" id="SSF55874">
    <property type="entry name" value="ATPase domain of HSP90 chaperone/DNA topoisomerase II/histidine kinase"/>
    <property type="match status" value="1"/>
</dbReference>
<keyword evidence="7" id="KW-0472">Membrane</keyword>
<dbReference type="EC" id="2.7.13.3" evidence="2"/>
<dbReference type="FunFam" id="3.30.565.10:FF:000006">
    <property type="entry name" value="Sensor histidine kinase WalK"/>
    <property type="match status" value="1"/>
</dbReference>
<evidence type="ECO:0000256" key="6">
    <source>
        <dbReference type="ARBA" id="ARBA00023012"/>
    </source>
</evidence>
<dbReference type="Proteomes" id="UP000292424">
    <property type="component" value="Chromosome"/>
</dbReference>
<evidence type="ECO:0000256" key="4">
    <source>
        <dbReference type="ARBA" id="ARBA00022679"/>
    </source>
</evidence>
<sequence>MLGTKNFSPNQISLFTAIFIAIFTSLPVFILVNWKIGILAFLVISLLCYFLIKQVFERFIYRKIKLIYKIINNTKAGKKEEMYYQYILPQKSMTEVSQDVMSWAEKRKAEIESLKVVDNFRRDFMQNLSHEIKTPIFAIQGYVDMLLEDDVLDDEEEARRLLKKVHKNIERMTHILSDIDEIEHLENGTQNLNISKFVIQELIFETFDSLSIQTVKKNIQTILKKGCEYPIAVYADKEKIRQVLINLVINAAKYGKENGHIVASVYKLDEERVLVEISDDGIGIAEDHVPRVFERFYRTDKARTRKVGGSGLGLAICKHILEAHGESIHLRSKLGVGSTFGFTLPTTNK</sequence>
<dbReference type="InterPro" id="IPR005467">
    <property type="entry name" value="His_kinase_dom"/>
</dbReference>
<proteinExistence type="predicted"/>
<gene>
    <name evidence="9" type="ORF">E0W69_005655</name>
</gene>
<evidence type="ECO:0000313" key="10">
    <source>
        <dbReference type="Proteomes" id="UP000292424"/>
    </source>
</evidence>
<protein>
    <recommendedName>
        <fullName evidence="2">histidine kinase</fullName>
        <ecNumber evidence="2">2.7.13.3</ecNumber>
    </recommendedName>
</protein>
<dbReference type="PANTHER" id="PTHR43711">
    <property type="entry name" value="TWO-COMPONENT HISTIDINE KINASE"/>
    <property type="match status" value="1"/>
</dbReference>
<dbReference type="InterPro" id="IPR036097">
    <property type="entry name" value="HisK_dim/P_sf"/>
</dbReference>
<dbReference type="EMBL" id="CP044016">
    <property type="protein sequence ID" value="QES88172.1"/>
    <property type="molecule type" value="Genomic_DNA"/>
</dbReference>
<keyword evidence="4" id="KW-0808">Transferase</keyword>
<dbReference type="AlphaFoldDB" id="A0A5P2G2X0"/>
<feature type="domain" description="Histidine kinase" evidence="8">
    <location>
        <begin position="127"/>
        <end position="348"/>
    </location>
</feature>
<evidence type="ECO:0000256" key="5">
    <source>
        <dbReference type="ARBA" id="ARBA00022777"/>
    </source>
</evidence>
<dbReference type="SMART" id="SM00388">
    <property type="entry name" value="HisKA"/>
    <property type="match status" value="1"/>
</dbReference>
<dbReference type="InterPro" id="IPR004358">
    <property type="entry name" value="Sig_transdc_His_kin-like_C"/>
</dbReference>
<dbReference type="InterPro" id="IPR003594">
    <property type="entry name" value="HATPase_dom"/>
</dbReference>
<keyword evidence="3" id="KW-0597">Phosphoprotein</keyword>
<dbReference type="Pfam" id="PF02518">
    <property type="entry name" value="HATPase_c"/>
    <property type="match status" value="1"/>
</dbReference>
<dbReference type="OrthoDB" id="9804645at2"/>
<keyword evidence="6" id="KW-0902">Two-component regulatory system</keyword>
<dbReference type="InterPro" id="IPR050736">
    <property type="entry name" value="Sensor_HK_Regulatory"/>
</dbReference>
<evidence type="ECO:0000256" key="3">
    <source>
        <dbReference type="ARBA" id="ARBA00022553"/>
    </source>
</evidence>
<dbReference type="PANTHER" id="PTHR43711:SF1">
    <property type="entry name" value="HISTIDINE KINASE 1"/>
    <property type="match status" value="1"/>
</dbReference>
<dbReference type="PRINTS" id="PR00344">
    <property type="entry name" value="BCTRLSENSOR"/>
</dbReference>
<dbReference type="PROSITE" id="PS50109">
    <property type="entry name" value="HIS_KIN"/>
    <property type="match status" value="1"/>
</dbReference>
<dbReference type="SUPFAM" id="SSF47384">
    <property type="entry name" value="Homodimeric domain of signal transducing histidine kinase"/>
    <property type="match status" value="1"/>
</dbReference>